<dbReference type="OrthoDB" id="6359816at2759"/>
<proteinExistence type="predicted"/>
<dbReference type="AlphaFoldDB" id="A0A3M7CI23"/>
<evidence type="ECO:0000313" key="2">
    <source>
        <dbReference type="EMBL" id="RMY51664.1"/>
    </source>
</evidence>
<dbReference type="SMART" id="SM00225">
    <property type="entry name" value="BTB"/>
    <property type="match status" value="1"/>
</dbReference>
<name>A0A3M7CI23_HORWE</name>
<sequence>MELFKAGKSVDFTLICGSAKYPVHSLLLSLHSVYFQRLFDTEFKVLLILYILARYREHSDFVMQEARTGECELHDDHPAAVALMIKYFYSFDYATDASTDNHFANQLELHAHVYVVADKYGVEDLKQLACRKFTDIVPETVPQNLDPTDAFRLIYKATPAQESNKLRKVATTAWCLLSHQIVDYIGQAAVDKLLRDAPDLDVEIAHQYSALIKVSTVFWSDMRCECGGSKQGDLPAIVVQPCPKCHGSFTGSRKEVKMKTRMQIDFGMFQ</sequence>
<feature type="domain" description="BTB" evidence="1">
    <location>
        <begin position="10"/>
        <end position="75"/>
    </location>
</feature>
<protein>
    <recommendedName>
        <fullName evidence="1">BTB domain-containing protein</fullName>
    </recommendedName>
</protein>
<organism evidence="2 3">
    <name type="scientific">Hortaea werneckii</name>
    <name type="common">Black yeast</name>
    <name type="synonym">Cladosporium werneckii</name>
    <dbReference type="NCBI Taxonomy" id="91943"/>
    <lineage>
        <taxon>Eukaryota</taxon>
        <taxon>Fungi</taxon>
        <taxon>Dikarya</taxon>
        <taxon>Ascomycota</taxon>
        <taxon>Pezizomycotina</taxon>
        <taxon>Dothideomycetes</taxon>
        <taxon>Dothideomycetidae</taxon>
        <taxon>Mycosphaerellales</taxon>
        <taxon>Teratosphaeriaceae</taxon>
        <taxon>Hortaea</taxon>
    </lineage>
</organism>
<dbReference type="PANTHER" id="PTHR47843">
    <property type="entry name" value="BTB DOMAIN-CONTAINING PROTEIN-RELATED"/>
    <property type="match status" value="1"/>
</dbReference>
<accession>A0A3M7CI23</accession>
<gene>
    <name evidence="2" type="ORF">D0863_14512</name>
</gene>
<dbReference type="EMBL" id="QWIP01000950">
    <property type="protein sequence ID" value="RMY51664.1"/>
    <property type="molecule type" value="Genomic_DNA"/>
</dbReference>
<dbReference type="Gene3D" id="3.30.710.10">
    <property type="entry name" value="Potassium Channel Kv1.1, Chain A"/>
    <property type="match status" value="1"/>
</dbReference>
<evidence type="ECO:0000313" key="3">
    <source>
        <dbReference type="Proteomes" id="UP000269276"/>
    </source>
</evidence>
<comment type="caution">
    <text evidence="2">The sequence shown here is derived from an EMBL/GenBank/DDBJ whole genome shotgun (WGS) entry which is preliminary data.</text>
</comment>
<dbReference type="PANTHER" id="PTHR47843:SF5">
    <property type="entry name" value="BTB_POZ DOMAIN PROTEIN"/>
    <property type="match status" value="1"/>
</dbReference>
<dbReference type="Pfam" id="PF00651">
    <property type="entry name" value="BTB"/>
    <property type="match status" value="1"/>
</dbReference>
<dbReference type="InterPro" id="IPR011333">
    <property type="entry name" value="SKP1/BTB/POZ_sf"/>
</dbReference>
<dbReference type="PROSITE" id="PS50097">
    <property type="entry name" value="BTB"/>
    <property type="match status" value="1"/>
</dbReference>
<dbReference type="CDD" id="cd18186">
    <property type="entry name" value="BTB_POZ_ZBTB_KLHL-like"/>
    <property type="match status" value="1"/>
</dbReference>
<dbReference type="Proteomes" id="UP000269276">
    <property type="component" value="Unassembled WGS sequence"/>
</dbReference>
<reference evidence="2 3" key="1">
    <citation type="journal article" date="2018" name="BMC Genomics">
        <title>Genomic evidence for intraspecific hybridization in a clonal and extremely halotolerant yeast.</title>
        <authorList>
            <person name="Gostincar C."/>
            <person name="Stajich J.E."/>
            <person name="Zupancic J."/>
            <person name="Zalar P."/>
            <person name="Gunde-Cimerman N."/>
        </authorList>
    </citation>
    <scope>NUCLEOTIDE SEQUENCE [LARGE SCALE GENOMIC DNA]</scope>
    <source>
        <strain evidence="2 3">EXF-2682</strain>
    </source>
</reference>
<dbReference type="InterPro" id="IPR000210">
    <property type="entry name" value="BTB/POZ_dom"/>
</dbReference>
<evidence type="ECO:0000259" key="1">
    <source>
        <dbReference type="PROSITE" id="PS50097"/>
    </source>
</evidence>
<dbReference type="SUPFAM" id="SSF54695">
    <property type="entry name" value="POZ domain"/>
    <property type="match status" value="1"/>
</dbReference>